<dbReference type="Proteomes" id="UP000427373">
    <property type="component" value="Chromosome"/>
</dbReference>
<dbReference type="InterPro" id="IPR038987">
    <property type="entry name" value="MoeA-like"/>
</dbReference>
<dbReference type="OrthoDB" id="31371at2157"/>
<evidence type="ECO:0000313" key="7">
    <source>
        <dbReference type="Proteomes" id="UP000582213"/>
    </source>
</evidence>
<dbReference type="UniPathway" id="UPA00344"/>
<keyword evidence="6" id="KW-1185">Reference proteome</keyword>
<protein>
    <submittedName>
        <fullName evidence="5">Molybdopterin molybdenumtransferase MoeA</fullName>
    </submittedName>
    <submittedName>
        <fullName evidence="4">Molybdopterin molybdotransferase</fullName>
        <ecNumber evidence="4">2.10.1.1</ecNumber>
    </submittedName>
</protein>
<dbReference type="InterPro" id="IPR008284">
    <property type="entry name" value="MoCF_biosynth_CS"/>
</dbReference>
<dbReference type="Gene3D" id="3.40.980.10">
    <property type="entry name" value="MoaB/Mog-like domain"/>
    <property type="match status" value="1"/>
</dbReference>
<dbReference type="SUPFAM" id="SSF63882">
    <property type="entry name" value="MoeA N-terminal region -like"/>
    <property type="match status" value="1"/>
</dbReference>
<dbReference type="InterPro" id="IPR036135">
    <property type="entry name" value="MoeA_linker/N_sf"/>
</dbReference>
<reference evidence="5 6" key="1">
    <citation type="submission" date="2019-10" db="EMBL/GenBank/DDBJ databases">
        <title>Genome Sequences from Six Type Strain Members of the Archaeal Family Sulfolobaceae: Acidianus ambivalens, Acidianus infernus, Metallosphaera prunae, Stygiolobus azoricus, Sulfolobus metallicus, and Sulfurisphaera ohwakuensis.</title>
        <authorList>
            <person name="Counts J.A."/>
            <person name="Kelly R.M."/>
        </authorList>
    </citation>
    <scope>NUCLEOTIDE SEQUENCE [LARGE SCALE GENOMIC DNA]</scope>
    <source>
        <strain evidence="5 6">TA-1</strain>
    </source>
</reference>
<reference evidence="4 7" key="2">
    <citation type="submission" date="2020-08" db="EMBL/GenBank/DDBJ databases">
        <title>Genomic Encyclopedia of Type Strains, Phase IV (KMG-IV): sequencing the most valuable type-strain genomes for metagenomic binning, comparative biology and taxonomic classification.</title>
        <authorList>
            <person name="Goeker M."/>
        </authorList>
    </citation>
    <scope>NUCLEOTIDE SEQUENCE [LARGE SCALE GENOMIC DNA]</scope>
    <source>
        <strain evidence="4 7">DSM 12421</strain>
    </source>
</reference>
<dbReference type="RefSeq" id="WP_156013740.1">
    <property type="nucleotide sequence ID" value="NZ_AP031374.1"/>
</dbReference>
<dbReference type="Gene3D" id="3.90.105.10">
    <property type="entry name" value="Molybdopterin biosynthesis moea protein, domain 2"/>
    <property type="match status" value="1"/>
</dbReference>
<dbReference type="EMBL" id="JACHFY010000002">
    <property type="protein sequence ID" value="MBB5252909.1"/>
    <property type="molecule type" value="Genomic_DNA"/>
</dbReference>
<dbReference type="GO" id="GO:0061599">
    <property type="term" value="F:molybdopterin molybdotransferase activity"/>
    <property type="evidence" value="ECO:0007669"/>
    <property type="project" value="UniProtKB-EC"/>
</dbReference>
<accession>A0A650CE90</accession>
<proteinExistence type="predicted"/>
<dbReference type="GO" id="GO:0005737">
    <property type="term" value="C:cytoplasm"/>
    <property type="evidence" value="ECO:0007669"/>
    <property type="project" value="TreeGrafter"/>
</dbReference>
<keyword evidence="2" id="KW-0501">Molybdenum cofactor biosynthesis</keyword>
<dbReference type="KEGG" id="soh:D1869_02355"/>
<evidence type="ECO:0000313" key="6">
    <source>
        <dbReference type="Proteomes" id="UP000427373"/>
    </source>
</evidence>
<dbReference type="EMBL" id="CP045484">
    <property type="protein sequence ID" value="QGR16160.1"/>
    <property type="molecule type" value="Genomic_DNA"/>
</dbReference>
<evidence type="ECO:0000256" key="2">
    <source>
        <dbReference type="ARBA" id="ARBA00023150"/>
    </source>
</evidence>
<dbReference type="CDD" id="cd00887">
    <property type="entry name" value="MoeA"/>
    <property type="match status" value="1"/>
</dbReference>
<dbReference type="Pfam" id="PF03454">
    <property type="entry name" value="MoeA_C"/>
    <property type="match status" value="1"/>
</dbReference>
<dbReference type="PANTHER" id="PTHR10192">
    <property type="entry name" value="MOLYBDOPTERIN BIOSYNTHESIS PROTEIN"/>
    <property type="match status" value="1"/>
</dbReference>
<dbReference type="GeneID" id="95643378"/>
<dbReference type="NCBIfam" id="NF011067">
    <property type="entry name" value="PRK14497.1"/>
    <property type="match status" value="1"/>
</dbReference>
<name>A0A650CE90_SULOH</name>
<dbReference type="SUPFAM" id="SSF63867">
    <property type="entry name" value="MoeA C-terminal domain-like"/>
    <property type="match status" value="1"/>
</dbReference>
<dbReference type="InterPro" id="IPR001453">
    <property type="entry name" value="MoaB/Mog_dom"/>
</dbReference>
<comment type="pathway">
    <text evidence="1">Cofactor biosynthesis; molybdopterin biosynthesis.</text>
</comment>
<dbReference type="SMART" id="SM00852">
    <property type="entry name" value="MoCF_biosynth"/>
    <property type="match status" value="1"/>
</dbReference>
<dbReference type="EC" id="2.10.1.1" evidence="4"/>
<dbReference type="AlphaFoldDB" id="A0A650CE90"/>
<dbReference type="Gene3D" id="2.40.340.10">
    <property type="entry name" value="MoeA, C-terminal, domain IV"/>
    <property type="match status" value="1"/>
</dbReference>
<dbReference type="InterPro" id="IPR036688">
    <property type="entry name" value="MoeA_C_domain_IV_sf"/>
</dbReference>
<dbReference type="GO" id="GO:0006777">
    <property type="term" value="P:Mo-molybdopterin cofactor biosynthetic process"/>
    <property type="evidence" value="ECO:0007669"/>
    <property type="project" value="UniProtKB-KW"/>
</dbReference>
<feature type="domain" description="MoaB/Mog" evidence="3">
    <location>
        <begin position="183"/>
        <end position="321"/>
    </location>
</feature>
<dbReference type="InterPro" id="IPR036425">
    <property type="entry name" value="MoaB/Mog-like_dom_sf"/>
</dbReference>
<dbReference type="SUPFAM" id="SSF53218">
    <property type="entry name" value="Molybdenum cofactor biosynthesis proteins"/>
    <property type="match status" value="1"/>
</dbReference>
<dbReference type="Proteomes" id="UP000582213">
    <property type="component" value="Unassembled WGS sequence"/>
</dbReference>
<dbReference type="Pfam" id="PF00994">
    <property type="entry name" value="MoCF_biosynth"/>
    <property type="match status" value="1"/>
</dbReference>
<organism evidence="5 6">
    <name type="scientific">Sulfurisphaera ohwakuensis</name>
    <dbReference type="NCBI Taxonomy" id="69656"/>
    <lineage>
        <taxon>Archaea</taxon>
        <taxon>Thermoproteota</taxon>
        <taxon>Thermoprotei</taxon>
        <taxon>Sulfolobales</taxon>
        <taxon>Sulfolobaceae</taxon>
        <taxon>Sulfurisphaera</taxon>
    </lineage>
</organism>
<dbReference type="PANTHER" id="PTHR10192:SF5">
    <property type="entry name" value="GEPHYRIN"/>
    <property type="match status" value="1"/>
</dbReference>
<dbReference type="Pfam" id="PF03453">
    <property type="entry name" value="MoeA_N"/>
    <property type="match status" value="1"/>
</dbReference>
<evidence type="ECO:0000313" key="5">
    <source>
        <dbReference type="EMBL" id="QGR16160.1"/>
    </source>
</evidence>
<dbReference type="PROSITE" id="PS01079">
    <property type="entry name" value="MOCF_BIOSYNTHESIS_2"/>
    <property type="match status" value="1"/>
</dbReference>
<dbReference type="InterPro" id="IPR005111">
    <property type="entry name" value="MoeA_C_domain_IV"/>
</dbReference>
<evidence type="ECO:0000256" key="1">
    <source>
        <dbReference type="ARBA" id="ARBA00005046"/>
    </source>
</evidence>
<dbReference type="NCBIfam" id="TIGR00177">
    <property type="entry name" value="molyb_syn"/>
    <property type="match status" value="1"/>
</dbReference>
<dbReference type="Gene3D" id="2.170.190.11">
    <property type="entry name" value="Molybdopterin biosynthesis moea protein, domain 3"/>
    <property type="match status" value="1"/>
</dbReference>
<evidence type="ECO:0000259" key="3">
    <source>
        <dbReference type="SMART" id="SM00852"/>
    </source>
</evidence>
<sequence length="545" mass="60795">MRAILDDKNLLLAEDALRIFINETSPKPIGVEEVDILDSLNRVSAEYVFSPIDLPPFSRSTVDGYAIIDSETPGEFTVIDKISIGEYKEIEIKDKEAVEVDTGSIIPENATAVIKVEETERKGDKIFVGRKVRFGENIGFIGSDIPKGFEILKPGEIIKAEKIALLASVGITKVKVFKRPKIYIITTGDELIEPGKPLQKGKIYESNSFYLYAKLKSEGYDIIGYTHVRDDKELIKEELLKGLDLADVVILTGGTSAGEKDFVHQVIRELGKIIVHGLKFKPGKPTILATVKGKAVIGLPGNIVSTVMITERVINKYLSIVAGKELTDEIKVKAILLNDAKADKNRYTYLPVYLFKKDEKYFALSIPFDSYMIGTFSVADGYIGLEPAEEHKEGEEVYVYLKRLDLRPTYIGEEEPKLLKLFSEFRKIPLGSYPALKALKYGIGDVIVISNLYDNSISGEYVYKRKILQNGNGEKIVGYHDWIGLSRMVQNSSIKLRYVSLSPNFIGKATVIAPDTIISEGKEIGEEKLIIVCKDEYKSKLKTLS</sequence>
<gene>
    <name evidence="5" type="ORF">D1869_02355</name>
    <name evidence="4" type="ORF">HNQ62_000642</name>
</gene>
<dbReference type="InterPro" id="IPR005110">
    <property type="entry name" value="MoeA_linker/N"/>
</dbReference>
<evidence type="ECO:0000313" key="4">
    <source>
        <dbReference type="EMBL" id="MBB5252909.1"/>
    </source>
</evidence>
<keyword evidence="5" id="KW-0808">Transferase</keyword>